<sequence>MTLIIQEIGYKEIYPFSGWKLFTIPAAGEKSMDRYKLYGVKDGDTIRILNKKSESYEANDEEGIVYVYGEKIERNEERAENIKKLLIFAKDTRPEFQKYLLYKETYNPREIGSGKVNLHKKLITGL</sequence>
<reference evidence="1 2" key="1">
    <citation type="submission" date="2018-11" db="EMBL/GenBank/DDBJ databases">
        <title>Proposal to divide the Flavobacteriaceae and reorganize its genera based on Amino Acid Identity values calculated from whole genome sequences.</title>
        <authorList>
            <person name="Nicholson A.C."/>
            <person name="Gulvik C.A."/>
            <person name="Whitney A.M."/>
            <person name="Humrighouse B.W."/>
            <person name="Bell M."/>
            <person name="Holmes B."/>
            <person name="Steigerwalt A.G."/>
            <person name="Villarma A."/>
            <person name="Sheth M."/>
            <person name="Batra D."/>
            <person name="Pryor J."/>
            <person name="Bernardet J.-F."/>
            <person name="Hugo C."/>
            <person name="Kampfer P."/>
            <person name="Newman J."/>
            <person name="McQuiston J.R."/>
        </authorList>
    </citation>
    <scope>NUCLEOTIDE SEQUENCE [LARGE SCALE GENOMIC DNA]</scope>
    <source>
        <strain evidence="1 2">H5559</strain>
    </source>
</reference>
<name>A0AAD0YVJ5_CHRID</name>
<organism evidence="1 2">
    <name type="scientific">Chryseobacterium indologenes</name>
    <name type="common">Flavobacterium indologenes</name>
    <dbReference type="NCBI Taxonomy" id="253"/>
    <lineage>
        <taxon>Bacteria</taxon>
        <taxon>Pseudomonadati</taxon>
        <taxon>Bacteroidota</taxon>
        <taxon>Flavobacteriia</taxon>
        <taxon>Flavobacteriales</taxon>
        <taxon>Weeksellaceae</taxon>
        <taxon>Chryseobacterium group</taxon>
        <taxon>Chryseobacterium</taxon>
    </lineage>
</organism>
<dbReference type="Proteomes" id="UP000269015">
    <property type="component" value="Chromosome"/>
</dbReference>
<evidence type="ECO:0000313" key="1">
    <source>
        <dbReference type="EMBL" id="AZB19864.1"/>
    </source>
</evidence>
<proteinExistence type="predicted"/>
<gene>
    <name evidence="1" type="ORF">EG352_19920</name>
</gene>
<dbReference type="AlphaFoldDB" id="A0AAD0YVJ5"/>
<accession>A0AAD0YVJ5</accession>
<evidence type="ECO:0000313" key="2">
    <source>
        <dbReference type="Proteomes" id="UP000269015"/>
    </source>
</evidence>
<protein>
    <submittedName>
        <fullName evidence="1">Uncharacterized protein</fullName>
    </submittedName>
</protein>
<dbReference type="EMBL" id="CP033930">
    <property type="protein sequence ID" value="AZB19864.1"/>
    <property type="molecule type" value="Genomic_DNA"/>
</dbReference>